<dbReference type="Pfam" id="PF02096">
    <property type="entry name" value="60KD_IMP"/>
    <property type="match status" value="1"/>
</dbReference>
<keyword evidence="8" id="KW-0143">Chaperone</keyword>
<dbReference type="InterPro" id="IPR001708">
    <property type="entry name" value="YidC/ALB3/OXA1/COX18"/>
</dbReference>
<dbReference type="CDD" id="cd20070">
    <property type="entry name" value="5TM_YidC_Alb3"/>
    <property type="match status" value="1"/>
</dbReference>
<dbReference type="PANTHER" id="PTHR12428">
    <property type="entry name" value="OXA1"/>
    <property type="match status" value="1"/>
</dbReference>
<evidence type="ECO:0000256" key="6">
    <source>
        <dbReference type="ARBA" id="ARBA00022989"/>
    </source>
</evidence>
<keyword evidence="4 9" id="KW-0812">Transmembrane</keyword>
<comment type="similarity">
    <text evidence="9">Belongs to the OXA1/ALB3/YidC family.</text>
</comment>
<dbReference type="PRINTS" id="PR00701">
    <property type="entry name" value="60KDINNERMP"/>
</dbReference>
<evidence type="ECO:0000256" key="4">
    <source>
        <dbReference type="ARBA" id="ARBA00022692"/>
    </source>
</evidence>
<evidence type="ECO:0000256" key="5">
    <source>
        <dbReference type="ARBA" id="ARBA00022927"/>
    </source>
</evidence>
<accession>A0ABV3X7D8</accession>
<name>A0ABV3X7D8_9FIRM</name>
<comment type="caution">
    <text evidence="12">The sequence shown here is derived from an EMBL/GenBank/DDBJ whole genome shotgun (WGS) entry which is preliminary data.</text>
</comment>
<evidence type="ECO:0000256" key="9">
    <source>
        <dbReference type="RuleBase" id="RU003945"/>
    </source>
</evidence>
<evidence type="ECO:0000256" key="1">
    <source>
        <dbReference type="ARBA" id="ARBA00004651"/>
    </source>
</evidence>
<feature type="transmembrane region" description="Helical" evidence="10">
    <location>
        <begin position="100"/>
        <end position="123"/>
    </location>
</feature>
<feature type="transmembrane region" description="Helical" evidence="10">
    <location>
        <begin position="171"/>
        <end position="196"/>
    </location>
</feature>
<keyword evidence="3" id="KW-1003">Cell membrane</keyword>
<evidence type="ECO:0000313" key="13">
    <source>
        <dbReference type="Proteomes" id="UP001559623"/>
    </source>
</evidence>
<dbReference type="EMBL" id="JARVLH010000008">
    <property type="protein sequence ID" value="MEX5286117.1"/>
    <property type="molecule type" value="Genomic_DNA"/>
</dbReference>
<dbReference type="InterPro" id="IPR028055">
    <property type="entry name" value="YidC/Oxa/ALB_C"/>
</dbReference>
<gene>
    <name evidence="12" type="ORF">QCO44_10895</name>
</gene>
<sequence length="221" mass="25286">MEFLASLFHPVIAVIQFLLENLYNFTGIIGVQNYGLAIILLTIVIKACLYPLTVKQVRSMKGMQELQPKMKKLQEKYKDNPQLMQQKLGELYREAGVNPLAGCLPLLIQMPILMGMFYALQGYEYSGTPSFLWLTSLSEPDPIYVLPALSALSTWLVQKQTSTEMNQQMKIMMIVMPIFIGWISLTFASGLVLYWVTMNLVQIVQQWWMYRGEDKKKKGGT</sequence>
<proteinExistence type="inferred from homology"/>
<evidence type="ECO:0000256" key="7">
    <source>
        <dbReference type="ARBA" id="ARBA00023136"/>
    </source>
</evidence>
<evidence type="ECO:0000256" key="8">
    <source>
        <dbReference type="ARBA" id="ARBA00023186"/>
    </source>
</evidence>
<evidence type="ECO:0000256" key="3">
    <source>
        <dbReference type="ARBA" id="ARBA00022475"/>
    </source>
</evidence>
<reference evidence="12 13" key="1">
    <citation type="submission" date="2023-04" db="EMBL/GenBank/DDBJ databases">
        <title>Genome Sequence of Selenomonas sputigena ATCC 33150.</title>
        <authorList>
            <person name="Miller D.P."/>
            <person name="Anvari S."/>
            <person name="Polson S.W."/>
            <person name="Macdonald M."/>
            <person name="Mcdowell J.V."/>
        </authorList>
    </citation>
    <scope>NUCLEOTIDE SEQUENCE [LARGE SCALE GENOMIC DNA]</scope>
    <source>
        <strain evidence="12 13">ATCC 33150</strain>
    </source>
</reference>
<evidence type="ECO:0000256" key="2">
    <source>
        <dbReference type="ARBA" id="ARBA00022448"/>
    </source>
</evidence>
<feature type="domain" description="Membrane insertase YidC/Oxa/ALB C-terminal" evidence="11">
    <location>
        <begin position="34"/>
        <end position="211"/>
    </location>
</feature>
<evidence type="ECO:0000259" key="11">
    <source>
        <dbReference type="Pfam" id="PF02096"/>
    </source>
</evidence>
<dbReference type="RefSeq" id="WP_368847839.1">
    <property type="nucleotide sequence ID" value="NZ_CP194411.1"/>
</dbReference>
<comment type="subcellular location">
    <subcellularLocation>
        <location evidence="1">Cell membrane</location>
        <topology evidence="1">Multi-pass membrane protein</topology>
    </subcellularLocation>
    <subcellularLocation>
        <location evidence="9">Membrane</location>
        <topology evidence="9">Multi-pass membrane protein</topology>
    </subcellularLocation>
</comment>
<evidence type="ECO:0000313" key="12">
    <source>
        <dbReference type="EMBL" id="MEX5286117.1"/>
    </source>
</evidence>
<keyword evidence="2" id="KW-0813">Transport</keyword>
<dbReference type="Proteomes" id="UP001559623">
    <property type="component" value="Unassembled WGS sequence"/>
</dbReference>
<dbReference type="NCBIfam" id="TIGR03592">
    <property type="entry name" value="yidC_oxa1_cterm"/>
    <property type="match status" value="1"/>
</dbReference>
<organism evidence="12 13">
    <name type="scientific">Selenomonas sputigena</name>
    <dbReference type="NCBI Taxonomy" id="69823"/>
    <lineage>
        <taxon>Bacteria</taxon>
        <taxon>Bacillati</taxon>
        <taxon>Bacillota</taxon>
        <taxon>Negativicutes</taxon>
        <taxon>Selenomonadales</taxon>
        <taxon>Selenomonadaceae</taxon>
        <taxon>Selenomonas</taxon>
    </lineage>
</organism>
<dbReference type="InterPro" id="IPR047196">
    <property type="entry name" value="YidC_ALB_C"/>
</dbReference>
<keyword evidence="5" id="KW-0653">Protein transport</keyword>
<protein>
    <submittedName>
        <fullName evidence="12">YidC/Oxa1 family membrane protein insertase</fullName>
    </submittedName>
</protein>
<keyword evidence="13" id="KW-1185">Reference proteome</keyword>
<keyword evidence="6 10" id="KW-1133">Transmembrane helix</keyword>
<feature type="transmembrane region" description="Helical" evidence="10">
    <location>
        <begin position="29"/>
        <end position="53"/>
    </location>
</feature>
<keyword evidence="7 10" id="KW-0472">Membrane</keyword>
<dbReference type="PANTHER" id="PTHR12428:SF65">
    <property type="entry name" value="CYTOCHROME C OXIDASE ASSEMBLY PROTEIN COX18, MITOCHONDRIAL"/>
    <property type="match status" value="1"/>
</dbReference>
<evidence type="ECO:0000256" key="10">
    <source>
        <dbReference type="SAM" id="Phobius"/>
    </source>
</evidence>